<keyword evidence="1" id="KW-0863">Zinc-finger</keyword>
<evidence type="ECO:0000259" key="3">
    <source>
        <dbReference type="PROSITE" id="PS50158"/>
    </source>
</evidence>
<dbReference type="Pfam" id="PF07727">
    <property type="entry name" value="RVT_2"/>
    <property type="match status" value="1"/>
</dbReference>
<dbReference type="SUPFAM" id="SSF56672">
    <property type="entry name" value="DNA/RNA polymerases"/>
    <property type="match status" value="1"/>
</dbReference>
<gene>
    <name evidence="4" type="ORF">QYE76_062277</name>
</gene>
<feature type="domain" description="CCHC-type" evidence="3">
    <location>
        <begin position="303"/>
        <end position="316"/>
    </location>
</feature>
<sequence length="1048" mass="114651">MSSSDSESEVASVARTIACINMASSSTVGAPISLTNQITVRLTEDNYLFWRAQVLPILRSNGLMCHVGKDSAPPAEIANPQAGEAGAPARIPNPAYIAWYKQDQAILTAFLSSLTPEVFGIVVLANTAEEAWTMLASSLASQSTSRVMHLRNQLAETKKLDSPASVYFNRIKAISDTLTSIGHPLRQEELVSYLLAGLDEEYDAFVDRVSNRETPLPLRDVYAQLCNNEQRLEARKAQLRGDVHSAHLGHRGNGGPRSSCPDFFKPSPPPSMLPTPSFVRGDGGTGARGFDQTQSQDRPRPTCQLCGKLGHVASRCYKRFKKDFLGIGNDGRNNGDRQAAAATHGGHHAGNGGQNHGGHTPSYAIDPGWYADSGATDHLTSELDKLTLKERYGGKDKIQTANGSGIGRGARLEELPNSDAEADDHVDHDAASGDADVDRHADPASPAPSSPTRGPGHDEHQAESPSPPHSSAQASPHQAVESPGPSASDSAPAPPSPALRGVVTRLRHGIRRPKTRTDGTVAWVATCMPPADAASAEPVDHRRALLLPHWREAMQQEFDALQRNKTWRLVPRQPGMNVIDSKWVFKVKQRADGSVERYKARLVANGFKQRYGVDYADTFSPVVKPTTIRLLLSLAVSQKWHLRQLDIQNAFLHGILDEEVYMRQPPGFEDDTHPGHLCRLVKAIYGLKQAPRAWHARLSSVLGKLGFTASAADTSLFIRQRVDGTVYLLVYVDDIIVVSTSSTASTQLIAALRSDFAVKDLGPLHFFLGIEVLCQSSGGLVLTQRKYAHELLRRAGMHKCQSANTPMTVTDPLSSSVGIPLLPDDATRYRSVVGGLQYLTVTRPDLSYAVNRVCQFLHEPRDTHWAAVKRILRYVQLTVSQGLSLRPSPARLLSAFSDADWAGDSDDRRSTGGYAIFFGGNLIAWSARKQATVSRSSTESEYKALANATAEIIWVQSVLKELGIMQDRSPVLWCDNLGATYLSSNHVFHARTKHIEVDFHFVRERVARKLLQIRFISSKDQIADIFTKPLPLPAFHACRRNLNLIESG</sequence>
<evidence type="ECO:0000313" key="4">
    <source>
        <dbReference type="EMBL" id="KAK1644472.1"/>
    </source>
</evidence>
<protein>
    <recommendedName>
        <fullName evidence="3">CCHC-type domain-containing protein</fullName>
    </recommendedName>
</protein>
<dbReference type="GO" id="GO:0008270">
    <property type="term" value="F:zinc ion binding"/>
    <property type="evidence" value="ECO:0007669"/>
    <property type="project" value="UniProtKB-KW"/>
</dbReference>
<dbReference type="CDD" id="cd09272">
    <property type="entry name" value="RNase_HI_RT_Ty1"/>
    <property type="match status" value="1"/>
</dbReference>
<dbReference type="EMBL" id="JAUUTY010000004">
    <property type="protein sequence ID" value="KAK1644472.1"/>
    <property type="molecule type" value="Genomic_DNA"/>
</dbReference>
<dbReference type="PANTHER" id="PTHR11439:SF450">
    <property type="entry name" value="REVERSE TRANSCRIPTASE TY1_COPIA-TYPE DOMAIN-CONTAINING PROTEIN"/>
    <property type="match status" value="1"/>
</dbReference>
<reference evidence="4" key="1">
    <citation type="submission" date="2023-07" db="EMBL/GenBank/DDBJ databases">
        <title>A chromosome-level genome assembly of Lolium multiflorum.</title>
        <authorList>
            <person name="Chen Y."/>
            <person name="Copetti D."/>
            <person name="Kolliker R."/>
            <person name="Studer B."/>
        </authorList>
    </citation>
    <scope>NUCLEOTIDE SEQUENCE</scope>
    <source>
        <strain evidence="4">02402/16</strain>
        <tissue evidence="4">Leaf</tissue>
    </source>
</reference>
<feature type="compositionally biased region" description="Basic and acidic residues" evidence="2">
    <location>
        <begin position="423"/>
        <end position="442"/>
    </location>
</feature>
<evidence type="ECO:0000256" key="2">
    <source>
        <dbReference type="SAM" id="MobiDB-lite"/>
    </source>
</evidence>
<accession>A0AAD8S5E8</accession>
<dbReference type="PROSITE" id="PS50158">
    <property type="entry name" value="ZF_CCHC"/>
    <property type="match status" value="1"/>
</dbReference>
<keyword evidence="1" id="KW-0862">Zinc</keyword>
<comment type="caution">
    <text evidence="4">The sequence shown here is derived from an EMBL/GenBank/DDBJ whole genome shotgun (WGS) entry which is preliminary data.</text>
</comment>
<keyword evidence="5" id="KW-1185">Reference proteome</keyword>
<dbReference type="InterPro" id="IPR043502">
    <property type="entry name" value="DNA/RNA_pol_sf"/>
</dbReference>
<dbReference type="AlphaFoldDB" id="A0AAD8S5E8"/>
<dbReference type="GO" id="GO:0003676">
    <property type="term" value="F:nucleic acid binding"/>
    <property type="evidence" value="ECO:0007669"/>
    <property type="project" value="InterPro"/>
</dbReference>
<feature type="compositionally biased region" description="Low complexity" evidence="2">
    <location>
        <begin position="330"/>
        <end position="344"/>
    </location>
</feature>
<proteinExistence type="predicted"/>
<feature type="region of interest" description="Disordered" evidence="2">
    <location>
        <begin position="327"/>
        <end position="364"/>
    </location>
</feature>
<dbReference type="PANTHER" id="PTHR11439">
    <property type="entry name" value="GAG-POL-RELATED RETROTRANSPOSON"/>
    <property type="match status" value="1"/>
</dbReference>
<dbReference type="InterPro" id="IPR001878">
    <property type="entry name" value="Znf_CCHC"/>
</dbReference>
<dbReference type="Pfam" id="PF14223">
    <property type="entry name" value="Retrotran_gag_2"/>
    <property type="match status" value="1"/>
</dbReference>
<feature type="region of interest" description="Disordered" evidence="2">
    <location>
        <begin position="247"/>
        <end position="268"/>
    </location>
</feature>
<evidence type="ECO:0000256" key="1">
    <source>
        <dbReference type="PROSITE-ProRule" id="PRU00047"/>
    </source>
</evidence>
<dbReference type="InterPro" id="IPR013103">
    <property type="entry name" value="RVT_2"/>
</dbReference>
<evidence type="ECO:0000313" key="5">
    <source>
        <dbReference type="Proteomes" id="UP001231189"/>
    </source>
</evidence>
<keyword evidence="1" id="KW-0479">Metal-binding</keyword>
<organism evidence="4 5">
    <name type="scientific">Lolium multiflorum</name>
    <name type="common">Italian ryegrass</name>
    <name type="synonym">Lolium perenne subsp. multiflorum</name>
    <dbReference type="NCBI Taxonomy" id="4521"/>
    <lineage>
        <taxon>Eukaryota</taxon>
        <taxon>Viridiplantae</taxon>
        <taxon>Streptophyta</taxon>
        <taxon>Embryophyta</taxon>
        <taxon>Tracheophyta</taxon>
        <taxon>Spermatophyta</taxon>
        <taxon>Magnoliopsida</taxon>
        <taxon>Liliopsida</taxon>
        <taxon>Poales</taxon>
        <taxon>Poaceae</taxon>
        <taxon>BOP clade</taxon>
        <taxon>Pooideae</taxon>
        <taxon>Poodae</taxon>
        <taxon>Poeae</taxon>
        <taxon>Poeae Chloroplast Group 2 (Poeae type)</taxon>
        <taxon>Loliodinae</taxon>
        <taxon>Loliinae</taxon>
        <taxon>Lolium</taxon>
    </lineage>
</organism>
<feature type="compositionally biased region" description="Low complexity" evidence="2">
    <location>
        <begin position="469"/>
        <end position="491"/>
    </location>
</feature>
<feature type="region of interest" description="Disordered" evidence="2">
    <location>
        <begin position="280"/>
        <end position="301"/>
    </location>
</feature>
<name>A0AAD8S5E8_LOLMU</name>
<feature type="region of interest" description="Disordered" evidence="2">
    <location>
        <begin position="419"/>
        <end position="502"/>
    </location>
</feature>
<dbReference type="Proteomes" id="UP001231189">
    <property type="component" value="Unassembled WGS sequence"/>
</dbReference>